<evidence type="ECO:0000256" key="1">
    <source>
        <dbReference type="ARBA" id="ARBA00004141"/>
    </source>
</evidence>
<evidence type="ECO:0000256" key="7">
    <source>
        <dbReference type="ARBA" id="ARBA00023136"/>
    </source>
</evidence>
<dbReference type="PANTHER" id="PTHR11040">
    <property type="entry name" value="ZINC/IRON TRANSPORTER"/>
    <property type="match status" value="1"/>
</dbReference>
<evidence type="ECO:0000256" key="8">
    <source>
        <dbReference type="RuleBase" id="RU362088"/>
    </source>
</evidence>
<accession>A0A9N9C2X9</accession>
<evidence type="ECO:0000256" key="5">
    <source>
        <dbReference type="ARBA" id="ARBA00022989"/>
    </source>
</evidence>
<name>A0A9N9C2X9_9GLOM</name>
<dbReference type="InterPro" id="IPR004698">
    <property type="entry name" value="Zn/Fe_permease_fun/pln"/>
</dbReference>
<comment type="caution">
    <text evidence="10">The sequence shown here is derived from an EMBL/GenBank/DDBJ whole genome shotgun (WGS) entry which is preliminary data.</text>
</comment>
<keyword evidence="11" id="KW-1185">Reference proteome</keyword>
<keyword evidence="7 8" id="KW-0472">Membrane</keyword>
<evidence type="ECO:0000256" key="2">
    <source>
        <dbReference type="ARBA" id="ARBA00006939"/>
    </source>
</evidence>
<dbReference type="GO" id="GO:0005886">
    <property type="term" value="C:plasma membrane"/>
    <property type="evidence" value="ECO:0007669"/>
    <property type="project" value="TreeGrafter"/>
</dbReference>
<dbReference type="Pfam" id="PF02535">
    <property type="entry name" value="Zip"/>
    <property type="match status" value="1"/>
</dbReference>
<feature type="transmembrane region" description="Helical" evidence="8">
    <location>
        <begin position="290"/>
        <end position="310"/>
    </location>
</feature>
<evidence type="ECO:0000256" key="4">
    <source>
        <dbReference type="ARBA" id="ARBA00022692"/>
    </source>
</evidence>
<evidence type="ECO:0000256" key="6">
    <source>
        <dbReference type="ARBA" id="ARBA00023065"/>
    </source>
</evidence>
<keyword evidence="6 8" id="KW-0406">Ion transport</keyword>
<keyword evidence="4 8" id="KW-0812">Transmembrane</keyword>
<comment type="subcellular location">
    <subcellularLocation>
        <location evidence="1 8">Membrane</location>
        <topology evidence="1 8">Multi-pass membrane protein</topology>
    </subcellularLocation>
</comment>
<dbReference type="EMBL" id="CAJVPL010001845">
    <property type="protein sequence ID" value="CAG8589682.1"/>
    <property type="molecule type" value="Genomic_DNA"/>
</dbReference>
<dbReference type="OrthoDB" id="448280at2759"/>
<feature type="transmembrane region" description="Helical" evidence="8">
    <location>
        <begin position="61"/>
        <end position="84"/>
    </location>
</feature>
<keyword evidence="9" id="KW-0732">Signal</keyword>
<feature type="transmembrane region" description="Helical" evidence="8">
    <location>
        <begin position="137"/>
        <end position="160"/>
    </location>
</feature>
<sequence length="384" mass="41978">MSSLRIKFYFVAIITIALLLHYAFPKVLAQQAETDSPTDSNNSNNDTECGGGTISNSEYDFGLHLGALFIILVTSSFGAFIPVLSKRYTALQIPSIAFKVAKNFGTGVILATAFIHMLPSAFANLTNPCLPSLWNTYPAFAGAIAMGSALMIFFIEYLTIKVTEEYEEKFLSEANSPDNATHNNSNINHEVAVDIGEREEKKLESHKSHLPHNHRHMLILDNRTRTVGLVVLEAGICFHSVIIGMTLSVTTGSDFISLLCALIFHQMFEGLGLGSRIAELSFPRESLRPWLMSLAYGITTPFGIAIGLATRYSYNPESQTALIVQGVLDAISAGILLYASMVELLAADFIIDSRIRKSKASDQIFAFSLLILGAVIMALIGRWA</sequence>
<feature type="transmembrane region" description="Helical" evidence="8">
    <location>
        <begin position="227"/>
        <end position="249"/>
    </location>
</feature>
<feature type="signal peptide" evidence="9">
    <location>
        <begin position="1"/>
        <end position="29"/>
    </location>
</feature>
<dbReference type="AlphaFoldDB" id="A0A9N9C2X9"/>
<keyword evidence="3 8" id="KW-0813">Transport</keyword>
<evidence type="ECO:0000313" key="10">
    <source>
        <dbReference type="EMBL" id="CAG8589682.1"/>
    </source>
</evidence>
<feature type="transmembrane region" description="Helical" evidence="8">
    <location>
        <begin position="330"/>
        <end position="351"/>
    </location>
</feature>
<feature type="chain" id="PRO_5040319891" evidence="9">
    <location>
        <begin position="30"/>
        <end position="384"/>
    </location>
</feature>
<proteinExistence type="inferred from homology"/>
<feature type="transmembrane region" description="Helical" evidence="8">
    <location>
        <begin position="255"/>
        <end position="278"/>
    </location>
</feature>
<dbReference type="NCBIfam" id="TIGR00820">
    <property type="entry name" value="zip"/>
    <property type="match status" value="1"/>
</dbReference>
<protein>
    <submittedName>
        <fullName evidence="10">4085_t:CDS:1</fullName>
    </submittedName>
</protein>
<dbReference type="InterPro" id="IPR003689">
    <property type="entry name" value="ZIP"/>
</dbReference>
<feature type="transmembrane region" description="Helical" evidence="8">
    <location>
        <begin position="363"/>
        <end position="383"/>
    </location>
</feature>
<keyword evidence="5 8" id="KW-1133">Transmembrane helix</keyword>
<dbReference type="Proteomes" id="UP000789831">
    <property type="component" value="Unassembled WGS sequence"/>
</dbReference>
<reference evidence="10" key="1">
    <citation type="submission" date="2021-06" db="EMBL/GenBank/DDBJ databases">
        <authorList>
            <person name="Kallberg Y."/>
            <person name="Tangrot J."/>
            <person name="Rosling A."/>
        </authorList>
    </citation>
    <scope>NUCLEOTIDE SEQUENCE</scope>
    <source>
        <strain evidence="10">MT106</strain>
    </source>
</reference>
<feature type="transmembrane region" description="Helical" evidence="8">
    <location>
        <begin position="104"/>
        <end position="125"/>
    </location>
</feature>
<comment type="similarity">
    <text evidence="2 8">Belongs to the ZIP transporter (TC 2.A.5) family.</text>
</comment>
<gene>
    <name evidence="10" type="ORF">AGERDE_LOCUS8542</name>
</gene>
<evidence type="ECO:0000256" key="9">
    <source>
        <dbReference type="SAM" id="SignalP"/>
    </source>
</evidence>
<evidence type="ECO:0000256" key="3">
    <source>
        <dbReference type="ARBA" id="ARBA00022448"/>
    </source>
</evidence>
<evidence type="ECO:0000313" key="11">
    <source>
        <dbReference type="Proteomes" id="UP000789831"/>
    </source>
</evidence>
<dbReference type="GO" id="GO:0005385">
    <property type="term" value="F:zinc ion transmembrane transporter activity"/>
    <property type="evidence" value="ECO:0007669"/>
    <property type="project" value="InterPro"/>
</dbReference>
<organism evidence="10 11">
    <name type="scientific">Ambispora gerdemannii</name>
    <dbReference type="NCBI Taxonomy" id="144530"/>
    <lineage>
        <taxon>Eukaryota</taxon>
        <taxon>Fungi</taxon>
        <taxon>Fungi incertae sedis</taxon>
        <taxon>Mucoromycota</taxon>
        <taxon>Glomeromycotina</taxon>
        <taxon>Glomeromycetes</taxon>
        <taxon>Archaeosporales</taxon>
        <taxon>Ambisporaceae</taxon>
        <taxon>Ambispora</taxon>
    </lineage>
</organism>
<dbReference type="PANTHER" id="PTHR11040:SF44">
    <property type="entry name" value="PROTEIN ZNTC-RELATED"/>
    <property type="match status" value="1"/>
</dbReference>